<evidence type="ECO:0000313" key="3">
    <source>
        <dbReference type="Proteomes" id="UP001174997"/>
    </source>
</evidence>
<name>A0AA39ZEN6_9PEZI</name>
<protein>
    <submittedName>
        <fullName evidence="2">Uncharacterized protein</fullName>
    </submittedName>
</protein>
<evidence type="ECO:0000256" key="1">
    <source>
        <dbReference type="SAM" id="Coils"/>
    </source>
</evidence>
<dbReference type="AlphaFoldDB" id="A0AA39ZEN6"/>
<keyword evidence="3" id="KW-1185">Reference proteome</keyword>
<proteinExistence type="predicted"/>
<dbReference type="Proteomes" id="UP001174997">
    <property type="component" value="Unassembled WGS sequence"/>
</dbReference>
<organism evidence="2 3">
    <name type="scientific">Cercophora samala</name>
    <dbReference type="NCBI Taxonomy" id="330535"/>
    <lineage>
        <taxon>Eukaryota</taxon>
        <taxon>Fungi</taxon>
        <taxon>Dikarya</taxon>
        <taxon>Ascomycota</taxon>
        <taxon>Pezizomycotina</taxon>
        <taxon>Sordariomycetes</taxon>
        <taxon>Sordariomycetidae</taxon>
        <taxon>Sordariales</taxon>
        <taxon>Lasiosphaeriaceae</taxon>
        <taxon>Cercophora</taxon>
    </lineage>
</organism>
<gene>
    <name evidence="2" type="ORF">QBC41DRAFT_391454</name>
</gene>
<evidence type="ECO:0000313" key="2">
    <source>
        <dbReference type="EMBL" id="KAK0669629.1"/>
    </source>
</evidence>
<feature type="coiled-coil region" evidence="1">
    <location>
        <begin position="65"/>
        <end position="92"/>
    </location>
</feature>
<sequence>MSAPFPGGKNPKDYDTQFATEFAKEWRSLMERLQNLPLQNDAEFFFKQDCLFFFGFKCDIVYRTLIAKNNEIERLKERVKTLEKQLEALEIPVEMGGLEEQQDTGQELILLGERSASGSLVLDEAPSAFSSATMGNNYSMTDEEMMAELQKELRHDNLLQRQKREILDDRDLCFPNDSDKALFYKSWARYWHEFSLDSITRLAKLEAQIKVGTRLRERDWGISTPTDNRDTSEIQSAVDALVKRVGQLEDNSLAAGQQATIDALVKRVGHLEDTSLAAEQQATIDALTQQVALLELFL</sequence>
<keyword evidence="1" id="KW-0175">Coiled coil</keyword>
<comment type="caution">
    <text evidence="2">The sequence shown here is derived from an EMBL/GenBank/DDBJ whole genome shotgun (WGS) entry which is preliminary data.</text>
</comment>
<reference evidence="2" key="1">
    <citation type="submission" date="2023-06" db="EMBL/GenBank/DDBJ databases">
        <title>Genome-scale phylogeny and comparative genomics of the fungal order Sordariales.</title>
        <authorList>
            <consortium name="Lawrence Berkeley National Laboratory"/>
            <person name="Hensen N."/>
            <person name="Bonometti L."/>
            <person name="Westerberg I."/>
            <person name="Brannstrom I.O."/>
            <person name="Guillou S."/>
            <person name="Cros-Aarteil S."/>
            <person name="Calhoun S."/>
            <person name="Haridas S."/>
            <person name="Kuo A."/>
            <person name="Mondo S."/>
            <person name="Pangilinan J."/>
            <person name="Riley R."/>
            <person name="Labutti K."/>
            <person name="Andreopoulos B."/>
            <person name="Lipzen A."/>
            <person name="Chen C."/>
            <person name="Yanf M."/>
            <person name="Daum C."/>
            <person name="Ng V."/>
            <person name="Clum A."/>
            <person name="Steindorff A."/>
            <person name="Ohm R."/>
            <person name="Martin F."/>
            <person name="Silar P."/>
            <person name="Natvig D."/>
            <person name="Lalanne C."/>
            <person name="Gautier V."/>
            <person name="Ament-Velasquez S.L."/>
            <person name="Kruys A."/>
            <person name="Hutchinson M.I."/>
            <person name="Powell A.J."/>
            <person name="Barry K."/>
            <person name="Miller A.N."/>
            <person name="Grigoriev I.V."/>
            <person name="Debuchy R."/>
            <person name="Gladieux P."/>
            <person name="Thoren M.H."/>
            <person name="Johannesson H."/>
        </authorList>
    </citation>
    <scope>NUCLEOTIDE SEQUENCE</scope>
    <source>
        <strain evidence="2">CBS 307.81</strain>
    </source>
</reference>
<dbReference type="EMBL" id="JAULSY010000040">
    <property type="protein sequence ID" value="KAK0669629.1"/>
    <property type="molecule type" value="Genomic_DNA"/>
</dbReference>
<accession>A0AA39ZEN6</accession>